<dbReference type="PANTHER" id="PTHR34293">
    <property type="entry name" value="HTH-TYPE TRANSCRIPTIONAL REGULATOR TRMBL2"/>
    <property type="match status" value="1"/>
</dbReference>
<proteinExistence type="predicted"/>
<dbReference type="InterPro" id="IPR051797">
    <property type="entry name" value="TrmB-like"/>
</dbReference>
<dbReference type="InterPro" id="IPR002831">
    <property type="entry name" value="Tscrpt_reg_TrmB_N"/>
</dbReference>
<dbReference type="Pfam" id="PF01978">
    <property type="entry name" value="TrmB"/>
    <property type="match status" value="1"/>
</dbReference>
<evidence type="ECO:0000313" key="2">
    <source>
        <dbReference type="EMBL" id="AIE92581.1"/>
    </source>
</evidence>
<dbReference type="Gene3D" id="1.10.10.10">
    <property type="entry name" value="Winged helix-like DNA-binding domain superfamily/Winged helix DNA-binding domain"/>
    <property type="match status" value="1"/>
</dbReference>
<sequence length="413" mass="47231">MKQEKFVENLEIFGLNEYESKAYSALIKQGIMPVSELSYHSGVPRTKSYPTLKALERKGLVTLMSTNPTKYQAVSPEESFEKAINTEEKKVKGMKETFLELKKINEEANKHDKSQERKYLVINSNTVINKISEIINSSRFYFHGLTDSWGNKILNEAIEVSEIVPRKDIDFKIVASDDSELGVNKFFRADKSLLRIAENESGYSCFLSDDNVTLLVNSNTGTGLYQNSNDLCQILDRTTFKETWDNGIQSEQIKKLTTHNEFSEVSKMIYSAEKYKLFIEAVAEATQNNAPLKTRIGANFIERLEREMNITITKQPIEISLPLLVTLLQQDIDKNIERGYSSFNKRINLDDSEELNNSESIWYYALIGILERSGLAIDKLKDIPEAKQITNKELSTIRINDTELKKAMKIKAR</sequence>
<feature type="domain" description="Transcription regulator TrmB N-terminal" evidence="1">
    <location>
        <begin position="10"/>
        <end position="77"/>
    </location>
</feature>
<accession>A0A075FSY8</accession>
<name>A0A075FSY8_9ARCH</name>
<organism evidence="2">
    <name type="scientific">uncultured marine thaumarchaeote AD1000_24_H07</name>
    <dbReference type="NCBI Taxonomy" id="1455902"/>
    <lineage>
        <taxon>Archaea</taxon>
        <taxon>Nitrososphaerota</taxon>
        <taxon>environmental samples</taxon>
    </lineage>
</organism>
<protein>
    <submittedName>
        <fullName evidence="2">Transcriptional regulator TrmB family</fullName>
    </submittedName>
</protein>
<dbReference type="InterPro" id="IPR036388">
    <property type="entry name" value="WH-like_DNA-bd_sf"/>
</dbReference>
<evidence type="ECO:0000259" key="1">
    <source>
        <dbReference type="Pfam" id="PF01978"/>
    </source>
</evidence>
<reference evidence="2" key="1">
    <citation type="journal article" date="2014" name="Genome Biol. Evol.">
        <title>Pangenome evidence for extensive interdomain horizontal transfer affecting lineage core and shell genes in uncultured planktonic thaumarchaeota and euryarchaeota.</title>
        <authorList>
            <person name="Deschamps P."/>
            <person name="Zivanovic Y."/>
            <person name="Moreira D."/>
            <person name="Rodriguez-Valera F."/>
            <person name="Lopez-Garcia P."/>
        </authorList>
    </citation>
    <scope>NUCLEOTIDE SEQUENCE</scope>
</reference>
<dbReference type="InterPro" id="IPR036390">
    <property type="entry name" value="WH_DNA-bd_sf"/>
</dbReference>
<dbReference type="AlphaFoldDB" id="A0A075FSY8"/>
<dbReference type="PANTHER" id="PTHR34293:SF1">
    <property type="entry name" value="HTH-TYPE TRANSCRIPTIONAL REGULATOR TRMBL2"/>
    <property type="match status" value="1"/>
</dbReference>
<dbReference type="EMBL" id="KF900370">
    <property type="protein sequence ID" value="AIE92581.1"/>
    <property type="molecule type" value="Genomic_DNA"/>
</dbReference>
<dbReference type="SUPFAM" id="SSF46785">
    <property type="entry name" value="Winged helix' DNA-binding domain"/>
    <property type="match status" value="1"/>
</dbReference>